<evidence type="ECO:0008006" key="3">
    <source>
        <dbReference type="Google" id="ProtNLM"/>
    </source>
</evidence>
<dbReference type="AlphaFoldDB" id="A0A2B7YA70"/>
<dbReference type="EMBL" id="PDNB01000007">
    <property type="protein sequence ID" value="PGH17933.1"/>
    <property type="molecule type" value="Genomic_DNA"/>
</dbReference>
<dbReference type="SUPFAM" id="SSF56112">
    <property type="entry name" value="Protein kinase-like (PK-like)"/>
    <property type="match status" value="1"/>
</dbReference>
<dbReference type="InterPro" id="IPR009330">
    <property type="entry name" value="LipoPS_heptP_kinase"/>
</dbReference>
<reference evidence="1 2" key="1">
    <citation type="submission" date="2017-10" db="EMBL/GenBank/DDBJ databases">
        <title>Comparative genomics in systemic dimorphic fungi from Ajellomycetaceae.</title>
        <authorList>
            <person name="Munoz J.F."/>
            <person name="Mcewen J.G."/>
            <person name="Clay O.K."/>
            <person name="Cuomo C.A."/>
        </authorList>
    </citation>
    <scope>NUCLEOTIDE SEQUENCE [LARGE SCALE GENOMIC DNA]</scope>
    <source>
        <strain evidence="1 2">UAMH5409</strain>
    </source>
</reference>
<sequence>MITTSTTVDEISDMNPSDVVFLQKLRESKNSVIFKVSVHGKLCVMKVQNTMYRLARFTYFHEDKVSANAVLIEYIPNMQSINLSNYSSSHLDKLRNIIYEIHQARVIHGDPMPRNMMISPGKETRLLWIDFDSAQTLPEASAPTSRQQM</sequence>
<evidence type="ECO:0000313" key="1">
    <source>
        <dbReference type="EMBL" id="PGH17933.1"/>
    </source>
</evidence>
<comment type="caution">
    <text evidence="1">The sequence shown here is derived from an EMBL/GenBank/DDBJ whole genome shotgun (WGS) entry which is preliminary data.</text>
</comment>
<gene>
    <name evidence="1" type="ORF">AJ79_00832</name>
</gene>
<dbReference type="OrthoDB" id="4185642at2759"/>
<dbReference type="Proteomes" id="UP000223968">
    <property type="component" value="Unassembled WGS sequence"/>
</dbReference>
<dbReference type="Gene3D" id="1.10.510.10">
    <property type="entry name" value="Transferase(Phosphotransferase) domain 1"/>
    <property type="match status" value="1"/>
</dbReference>
<accession>A0A2B7YA70</accession>
<dbReference type="Pfam" id="PF06176">
    <property type="entry name" value="WaaY"/>
    <property type="match status" value="1"/>
</dbReference>
<dbReference type="STRING" id="1447875.A0A2B7YA70"/>
<keyword evidence="2" id="KW-1185">Reference proteome</keyword>
<name>A0A2B7YA70_9EURO</name>
<organism evidence="1 2">
    <name type="scientific">Helicocarpus griseus UAMH5409</name>
    <dbReference type="NCBI Taxonomy" id="1447875"/>
    <lineage>
        <taxon>Eukaryota</taxon>
        <taxon>Fungi</taxon>
        <taxon>Dikarya</taxon>
        <taxon>Ascomycota</taxon>
        <taxon>Pezizomycotina</taxon>
        <taxon>Eurotiomycetes</taxon>
        <taxon>Eurotiomycetidae</taxon>
        <taxon>Onygenales</taxon>
        <taxon>Ajellomycetaceae</taxon>
        <taxon>Helicocarpus</taxon>
    </lineage>
</organism>
<protein>
    <recommendedName>
        <fullName evidence="3">Protein kinase domain-containing protein</fullName>
    </recommendedName>
</protein>
<evidence type="ECO:0000313" key="2">
    <source>
        <dbReference type="Proteomes" id="UP000223968"/>
    </source>
</evidence>
<dbReference type="InterPro" id="IPR011009">
    <property type="entry name" value="Kinase-like_dom_sf"/>
</dbReference>
<proteinExistence type="predicted"/>